<evidence type="ECO:0000259" key="18">
    <source>
        <dbReference type="PROSITE" id="PS51447"/>
    </source>
</evidence>
<evidence type="ECO:0000256" key="5">
    <source>
        <dbReference type="ARBA" id="ARBA00022555"/>
    </source>
</evidence>
<dbReference type="InterPro" id="IPR033714">
    <property type="entry name" value="tRNA_bind_bactPheRS"/>
</dbReference>
<dbReference type="PANTHER" id="PTHR10947:SF0">
    <property type="entry name" value="PHENYLALANINE--TRNA LIGASE BETA SUBUNIT"/>
    <property type="match status" value="1"/>
</dbReference>
<keyword evidence="5 16" id="KW-0820">tRNA-binding</keyword>
<keyword evidence="21" id="KW-1185">Reference proteome</keyword>
<dbReference type="CDD" id="cd02796">
    <property type="entry name" value="tRNA_bind_bactPheRS"/>
    <property type="match status" value="1"/>
</dbReference>
<keyword evidence="4 15" id="KW-0963">Cytoplasm</keyword>
<dbReference type="PROSITE" id="PS50886">
    <property type="entry name" value="TRBD"/>
    <property type="match status" value="1"/>
</dbReference>
<dbReference type="PROSITE" id="PS51483">
    <property type="entry name" value="B5"/>
    <property type="match status" value="1"/>
</dbReference>
<keyword evidence="12 15" id="KW-0648">Protein biosynthesis</keyword>
<feature type="domain" description="FDX-ACB" evidence="18">
    <location>
        <begin position="689"/>
        <end position="782"/>
    </location>
</feature>
<dbReference type="FunFam" id="3.30.56.10:FF:000002">
    <property type="entry name" value="Phenylalanine--tRNA ligase beta subunit"/>
    <property type="match status" value="1"/>
</dbReference>
<dbReference type="RefSeq" id="WP_139883515.1">
    <property type="nucleotide sequence ID" value="NZ_CP040986.1"/>
</dbReference>
<dbReference type="FunFam" id="3.30.70.380:FF:000001">
    <property type="entry name" value="Phenylalanine--tRNA ligase beta subunit"/>
    <property type="match status" value="1"/>
</dbReference>
<dbReference type="SUPFAM" id="SSF54991">
    <property type="entry name" value="Anticodon-binding domain of PheRS"/>
    <property type="match status" value="1"/>
</dbReference>
<sequence length="783" mass="87341">MQFSENWLRSYVNTSLDSDGLNHVMIMAGLDVDDSHPLGASFSHVVVGEIVAIKKHPDADRLQVCDVNIGDKSLQIVCGASNARQGIKVACALVGAKLPSIDIKEAKVRGVESFGMLCSLKELGLAEEADGILELNHDLKNGTDLRVALDLNDQITTLKLTPNRSDCLSVWGVAREVAAISASSLSPIHYDVNPIKQSEKKNVIIEEKEACPRYCGRIIKNVDNTKSLPEWMTSRLERSNIKSISPIVDITNYVLLEIGQPLHAFDHEKLQGDVTVRFAKPEEPIHLLNDTKIKLSKKDLVIADQSGAIAFAGVMGGMPSSVTDNTQTIFLESAFFDPIVIAGKARAYNLSTDSSYRFERGVDFSNTRHALERATSLIIEYCGGAAGEITEVLNALPKRNEIHLRLKKLNAILGIEVPSQDVERIFIQLGFEVNKTIEGFKVTPPSYRFDIAIEEDLIEEVVRLYGYDKIPSHHPLSHQVMLPTSGTYHRDLKEALTSRGFYEVVTYSFIEDEVEKSLHGNANPIQLQNPIASQMSTMRSSLWGSHLEVLTYNLNRQVSRLNIFEIAQTFHGVKKDFIETEVISGLSYGSFMPEQWADKIRDIDFYDIKAHVEALTSKQLTFKRSDKTPLALHPGQSAEVILDAQSIGWVGKLHPKWQQHFSLPKAPFIFELKIEKLLEDKVFKYEEISKFLPVRRDIAVVVDDSVEVDSILDAVNKAKIPFLNHMALFDLYQGKGIAENKKSVAFLILMQDTSKTLVDSEADSSVSKIVELLEKQFGATLRN</sequence>
<feature type="binding site" evidence="15">
    <location>
        <position position="459"/>
    </location>
    <ligand>
        <name>Mg(2+)</name>
        <dbReference type="ChEBI" id="CHEBI:18420"/>
        <note>shared with alpha subunit</note>
    </ligand>
</feature>
<dbReference type="Pfam" id="PF03147">
    <property type="entry name" value="FDX-ACB"/>
    <property type="match status" value="1"/>
</dbReference>
<feature type="domain" description="TRNA-binding" evidence="17">
    <location>
        <begin position="39"/>
        <end position="146"/>
    </location>
</feature>
<dbReference type="FunFam" id="2.40.50.140:FF:000045">
    <property type="entry name" value="Phenylalanine--tRNA ligase beta subunit"/>
    <property type="match status" value="1"/>
</dbReference>
<dbReference type="InterPro" id="IPR002547">
    <property type="entry name" value="tRNA-bd_dom"/>
</dbReference>
<dbReference type="InterPro" id="IPR012340">
    <property type="entry name" value="NA-bd_OB-fold"/>
</dbReference>
<evidence type="ECO:0000256" key="4">
    <source>
        <dbReference type="ARBA" id="ARBA00022490"/>
    </source>
</evidence>
<dbReference type="KEGG" id="mrk:FIT61_04435"/>
<dbReference type="Gene3D" id="3.30.930.10">
    <property type="entry name" value="Bira Bifunctional Protein, Domain 2"/>
    <property type="match status" value="1"/>
</dbReference>
<feature type="domain" description="B5" evidence="19">
    <location>
        <begin position="397"/>
        <end position="472"/>
    </location>
</feature>
<keyword evidence="9 15" id="KW-0067">ATP-binding</keyword>
<evidence type="ECO:0000259" key="19">
    <source>
        <dbReference type="PROSITE" id="PS51483"/>
    </source>
</evidence>
<dbReference type="InterPro" id="IPR020825">
    <property type="entry name" value="Phe-tRNA_synthase-like_B3/B4"/>
</dbReference>
<dbReference type="Gene3D" id="3.30.56.10">
    <property type="match status" value="2"/>
</dbReference>
<proteinExistence type="inferred from homology"/>
<keyword evidence="6 15" id="KW-0436">Ligase</keyword>
<keyword evidence="13 15" id="KW-0030">Aminoacyl-tRNA synthetase</keyword>
<evidence type="ECO:0000256" key="13">
    <source>
        <dbReference type="ARBA" id="ARBA00023146"/>
    </source>
</evidence>
<feature type="binding site" evidence="15">
    <location>
        <position position="456"/>
    </location>
    <ligand>
        <name>Mg(2+)</name>
        <dbReference type="ChEBI" id="CHEBI:18420"/>
        <note>shared with alpha subunit</note>
    </ligand>
</feature>
<dbReference type="Pfam" id="PF03484">
    <property type="entry name" value="B5"/>
    <property type="match status" value="1"/>
</dbReference>
<accession>A0AAE6FTE2</accession>
<evidence type="ECO:0000256" key="8">
    <source>
        <dbReference type="ARBA" id="ARBA00022741"/>
    </source>
</evidence>
<comment type="cofactor">
    <cofactor evidence="15">
        <name>Mg(2+)</name>
        <dbReference type="ChEBI" id="CHEBI:18420"/>
    </cofactor>
    <text evidence="15">Binds 2 magnesium ions per tetramer.</text>
</comment>
<organism evidence="20 21">
    <name type="scientific">Candidatus Methylopumilus rimovensis</name>
    <dbReference type="NCBI Taxonomy" id="2588535"/>
    <lineage>
        <taxon>Bacteria</taxon>
        <taxon>Pseudomonadati</taxon>
        <taxon>Pseudomonadota</taxon>
        <taxon>Betaproteobacteria</taxon>
        <taxon>Nitrosomonadales</taxon>
        <taxon>Methylophilaceae</taxon>
        <taxon>Candidatus Methylopumilus</taxon>
    </lineage>
</organism>
<dbReference type="Proteomes" id="UP000312102">
    <property type="component" value="Chromosome"/>
</dbReference>
<dbReference type="AlphaFoldDB" id="A0AAE6FTE2"/>
<dbReference type="HAMAP" id="MF_00283">
    <property type="entry name" value="Phe_tRNA_synth_beta1"/>
    <property type="match status" value="1"/>
</dbReference>
<evidence type="ECO:0000256" key="15">
    <source>
        <dbReference type="HAMAP-Rule" id="MF_00283"/>
    </source>
</evidence>
<dbReference type="EMBL" id="CP040986">
    <property type="protein sequence ID" value="QDD13686.1"/>
    <property type="molecule type" value="Genomic_DNA"/>
</dbReference>
<dbReference type="EC" id="6.1.1.20" evidence="15"/>
<evidence type="ECO:0000256" key="6">
    <source>
        <dbReference type="ARBA" id="ARBA00022598"/>
    </source>
</evidence>
<dbReference type="GO" id="GO:0000287">
    <property type="term" value="F:magnesium ion binding"/>
    <property type="evidence" value="ECO:0007669"/>
    <property type="project" value="UniProtKB-UniRule"/>
</dbReference>
<dbReference type="PANTHER" id="PTHR10947">
    <property type="entry name" value="PHENYLALANYL-TRNA SYNTHETASE BETA CHAIN AND LEUCINE-RICH REPEAT-CONTAINING PROTEIN 47"/>
    <property type="match status" value="1"/>
</dbReference>
<evidence type="ECO:0000256" key="1">
    <source>
        <dbReference type="ARBA" id="ARBA00004496"/>
    </source>
</evidence>
<dbReference type="PROSITE" id="PS51447">
    <property type="entry name" value="FDX_ACB"/>
    <property type="match status" value="1"/>
</dbReference>
<comment type="subunit">
    <text evidence="3 15">Tetramer of two alpha and two beta subunits.</text>
</comment>
<reference evidence="20 21" key="1">
    <citation type="journal article" date="2019" name="ISME J.">
        <title>Evolution in action: habitat transition from sediment to the pelagial leads to genome streamlining in Methylophilaceae.</title>
        <authorList>
            <person name="Salcher M."/>
            <person name="Schaefle D."/>
            <person name="Kaspar M."/>
            <person name="Neuenschwander S.M."/>
            <person name="Ghai R."/>
        </authorList>
    </citation>
    <scope>NUCLEOTIDE SEQUENCE [LARGE SCALE GENOMIC DNA]</scope>
    <source>
        <strain evidence="20 21">MMS-RI-1</strain>
    </source>
</reference>
<comment type="similarity">
    <text evidence="2 15">Belongs to the phenylalanyl-tRNA synthetase beta subunit family. Type 1 subfamily.</text>
</comment>
<dbReference type="Gene3D" id="3.30.70.380">
    <property type="entry name" value="Ferrodoxin-fold anticodon-binding domain"/>
    <property type="match status" value="1"/>
</dbReference>
<dbReference type="FunFam" id="3.50.40.10:FF:000001">
    <property type="entry name" value="Phenylalanine--tRNA ligase beta subunit"/>
    <property type="match status" value="1"/>
</dbReference>
<dbReference type="InterPro" id="IPR045864">
    <property type="entry name" value="aa-tRNA-synth_II/BPL/LPL"/>
</dbReference>
<keyword evidence="11 16" id="KW-0694">RNA-binding</keyword>
<evidence type="ECO:0000256" key="12">
    <source>
        <dbReference type="ARBA" id="ARBA00022917"/>
    </source>
</evidence>
<evidence type="ECO:0000256" key="3">
    <source>
        <dbReference type="ARBA" id="ARBA00011209"/>
    </source>
</evidence>
<feature type="binding site" evidence="15">
    <location>
        <position position="460"/>
    </location>
    <ligand>
        <name>Mg(2+)</name>
        <dbReference type="ChEBI" id="CHEBI:18420"/>
        <note>shared with alpha subunit</note>
    </ligand>
</feature>
<dbReference type="GO" id="GO:0009328">
    <property type="term" value="C:phenylalanine-tRNA ligase complex"/>
    <property type="evidence" value="ECO:0007669"/>
    <property type="project" value="TreeGrafter"/>
</dbReference>
<evidence type="ECO:0000256" key="16">
    <source>
        <dbReference type="PROSITE-ProRule" id="PRU00209"/>
    </source>
</evidence>
<keyword evidence="10 15" id="KW-0460">Magnesium</keyword>
<dbReference type="Pfam" id="PF01588">
    <property type="entry name" value="tRNA_bind"/>
    <property type="match status" value="1"/>
</dbReference>
<dbReference type="GO" id="GO:0006432">
    <property type="term" value="P:phenylalanyl-tRNA aminoacylation"/>
    <property type="evidence" value="ECO:0007669"/>
    <property type="project" value="UniProtKB-UniRule"/>
</dbReference>
<dbReference type="SUPFAM" id="SSF55681">
    <property type="entry name" value="Class II aaRS and biotin synthetases"/>
    <property type="match status" value="1"/>
</dbReference>
<protein>
    <recommendedName>
        <fullName evidence="15">Phenylalanine--tRNA ligase beta subunit</fullName>
        <ecNumber evidence="15">6.1.1.20</ecNumber>
    </recommendedName>
    <alternativeName>
        <fullName evidence="15">Phenylalanyl-tRNA synthetase beta subunit</fullName>
        <shortName evidence="15">PheRS</shortName>
    </alternativeName>
</protein>
<evidence type="ECO:0000256" key="11">
    <source>
        <dbReference type="ARBA" id="ARBA00022884"/>
    </source>
</evidence>
<evidence type="ECO:0000256" key="2">
    <source>
        <dbReference type="ARBA" id="ARBA00008653"/>
    </source>
</evidence>
<evidence type="ECO:0000313" key="20">
    <source>
        <dbReference type="EMBL" id="QDD13686.1"/>
    </source>
</evidence>
<dbReference type="NCBIfam" id="TIGR00472">
    <property type="entry name" value="pheT_bact"/>
    <property type="match status" value="1"/>
</dbReference>
<dbReference type="InterPro" id="IPR005146">
    <property type="entry name" value="B3/B4_tRNA-bd"/>
</dbReference>
<dbReference type="GO" id="GO:0000049">
    <property type="term" value="F:tRNA binding"/>
    <property type="evidence" value="ECO:0007669"/>
    <property type="project" value="UniProtKB-UniRule"/>
</dbReference>
<dbReference type="InterPro" id="IPR005121">
    <property type="entry name" value="Fdx_antiC-bd"/>
</dbReference>
<dbReference type="SMART" id="SM00873">
    <property type="entry name" value="B3_4"/>
    <property type="match status" value="1"/>
</dbReference>
<dbReference type="Pfam" id="PF17759">
    <property type="entry name" value="tRNA_synthFbeta"/>
    <property type="match status" value="1"/>
</dbReference>
<dbReference type="SMART" id="SM00874">
    <property type="entry name" value="B5"/>
    <property type="match status" value="1"/>
</dbReference>
<dbReference type="InterPro" id="IPR004532">
    <property type="entry name" value="Phe-tRNA-ligase_IIc_bsu_bact"/>
</dbReference>
<dbReference type="InterPro" id="IPR041616">
    <property type="entry name" value="PheRS_beta_core"/>
</dbReference>
<dbReference type="SMART" id="SM00896">
    <property type="entry name" value="FDX-ACB"/>
    <property type="match status" value="1"/>
</dbReference>
<evidence type="ECO:0000259" key="17">
    <source>
        <dbReference type="PROSITE" id="PS50886"/>
    </source>
</evidence>
<evidence type="ECO:0000256" key="14">
    <source>
        <dbReference type="ARBA" id="ARBA00049255"/>
    </source>
</evidence>
<name>A0AAE6FTE2_9PROT</name>
<dbReference type="NCBIfam" id="NF045760">
    <property type="entry name" value="YtpR"/>
    <property type="match status" value="1"/>
</dbReference>
<feature type="binding site" evidence="15">
    <location>
        <position position="450"/>
    </location>
    <ligand>
        <name>Mg(2+)</name>
        <dbReference type="ChEBI" id="CHEBI:18420"/>
        <note>shared with alpha subunit</note>
    </ligand>
</feature>
<dbReference type="CDD" id="cd00769">
    <property type="entry name" value="PheRS_beta_core"/>
    <property type="match status" value="1"/>
</dbReference>
<dbReference type="GO" id="GO:0004826">
    <property type="term" value="F:phenylalanine-tRNA ligase activity"/>
    <property type="evidence" value="ECO:0007669"/>
    <property type="project" value="UniProtKB-UniRule"/>
</dbReference>
<gene>
    <name evidence="15" type="primary">pheT</name>
    <name evidence="20" type="ORF">FIT61_04435</name>
</gene>
<dbReference type="SUPFAM" id="SSF46955">
    <property type="entry name" value="Putative DNA-binding domain"/>
    <property type="match status" value="1"/>
</dbReference>
<dbReference type="SUPFAM" id="SSF50249">
    <property type="entry name" value="Nucleic acid-binding proteins"/>
    <property type="match status" value="1"/>
</dbReference>
<dbReference type="InterPro" id="IPR005147">
    <property type="entry name" value="tRNA_synthase_B5-dom"/>
</dbReference>
<dbReference type="InterPro" id="IPR009061">
    <property type="entry name" value="DNA-bd_dom_put_sf"/>
</dbReference>
<dbReference type="InterPro" id="IPR036690">
    <property type="entry name" value="Fdx_antiC-bd_sf"/>
</dbReference>
<evidence type="ECO:0000256" key="9">
    <source>
        <dbReference type="ARBA" id="ARBA00022840"/>
    </source>
</evidence>
<keyword evidence="8 15" id="KW-0547">Nucleotide-binding</keyword>
<dbReference type="Gene3D" id="2.40.50.140">
    <property type="entry name" value="Nucleic acid-binding proteins"/>
    <property type="match status" value="1"/>
</dbReference>
<evidence type="ECO:0000256" key="7">
    <source>
        <dbReference type="ARBA" id="ARBA00022723"/>
    </source>
</evidence>
<dbReference type="Gene3D" id="3.50.40.10">
    <property type="entry name" value="Phenylalanyl-trna Synthetase, Chain B, domain 3"/>
    <property type="match status" value="1"/>
</dbReference>
<dbReference type="InterPro" id="IPR045060">
    <property type="entry name" value="Phe-tRNA-ligase_IIc_bsu"/>
</dbReference>
<dbReference type="GO" id="GO:0005524">
    <property type="term" value="F:ATP binding"/>
    <property type="evidence" value="ECO:0007669"/>
    <property type="project" value="UniProtKB-UniRule"/>
</dbReference>
<evidence type="ECO:0000256" key="10">
    <source>
        <dbReference type="ARBA" id="ARBA00022842"/>
    </source>
</evidence>
<keyword evidence="7 15" id="KW-0479">Metal-binding</keyword>
<dbReference type="SUPFAM" id="SSF56037">
    <property type="entry name" value="PheT/TilS domain"/>
    <property type="match status" value="1"/>
</dbReference>
<comment type="catalytic activity">
    <reaction evidence="14 15">
        <text>tRNA(Phe) + L-phenylalanine + ATP = L-phenylalanyl-tRNA(Phe) + AMP + diphosphate + H(+)</text>
        <dbReference type="Rhea" id="RHEA:19413"/>
        <dbReference type="Rhea" id="RHEA-COMP:9668"/>
        <dbReference type="Rhea" id="RHEA-COMP:9699"/>
        <dbReference type="ChEBI" id="CHEBI:15378"/>
        <dbReference type="ChEBI" id="CHEBI:30616"/>
        <dbReference type="ChEBI" id="CHEBI:33019"/>
        <dbReference type="ChEBI" id="CHEBI:58095"/>
        <dbReference type="ChEBI" id="CHEBI:78442"/>
        <dbReference type="ChEBI" id="CHEBI:78531"/>
        <dbReference type="ChEBI" id="CHEBI:456215"/>
        <dbReference type="EC" id="6.1.1.20"/>
    </reaction>
</comment>
<evidence type="ECO:0000313" key="21">
    <source>
        <dbReference type="Proteomes" id="UP000312102"/>
    </source>
</evidence>
<dbReference type="Pfam" id="PF03483">
    <property type="entry name" value="B3_4"/>
    <property type="match status" value="1"/>
</dbReference>
<comment type="subcellular location">
    <subcellularLocation>
        <location evidence="1 15">Cytoplasm</location>
    </subcellularLocation>
</comment>